<dbReference type="HOGENOM" id="CLU_041441_3_0_1"/>
<dbReference type="InterPro" id="IPR051693">
    <property type="entry name" value="UPF0046_metallophosphoest"/>
</dbReference>
<reference evidence="2" key="1">
    <citation type="journal article" date="2008" name="Genome Biol.">
        <title>The genome sequence of the model ascomycete fungus Podospora anserina.</title>
        <authorList>
            <person name="Espagne E."/>
            <person name="Lespinet O."/>
            <person name="Malagnac F."/>
            <person name="Da Silva C."/>
            <person name="Jaillon O."/>
            <person name="Porcel B.M."/>
            <person name="Couloux A."/>
            <person name="Aury J.-M."/>
            <person name="Segurens B."/>
            <person name="Poulain J."/>
            <person name="Anthouard V."/>
            <person name="Grossetete S."/>
            <person name="Khalili H."/>
            <person name="Coppin E."/>
            <person name="Dequard-Chablat M."/>
            <person name="Picard M."/>
            <person name="Contamine V."/>
            <person name="Arnaise S."/>
            <person name="Bourdais A."/>
            <person name="Berteaux-Lecellier V."/>
            <person name="Gautheret D."/>
            <person name="de Vries R.P."/>
            <person name="Battaglia E."/>
            <person name="Coutinho P.M."/>
            <person name="Danchin E.G.J."/>
            <person name="Henrissat B."/>
            <person name="El Khoury R."/>
            <person name="Sainsard-Chanet A."/>
            <person name="Boivin A."/>
            <person name="Pinan-Lucarre B."/>
            <person name="Sellem C.H."/>
            <person name="Debuchy R."/>
            <person name="Wincker P."/>
            <person name="Weissenbach J."/>
            <person name="Silar P."/>
        </authorList>
    </citation>
    <scope>NUCLEOTIDE SEQUENCE [LARGE SCALE GENOMIC DNA]</scope>
    <source>
        <strain evidence="2">S mat+</strain>
    </source>
</reference>
<dbReference type="InterPro" id="IPR029052">
    <property type="entry name" value="Metallo-depent_PP-like"/>
</dbReference>
<dbReference type="CDD" id="cd07379">
    <property type="entry name" value="MPP_239FB"/>
    <property type="match status" value="1"/>
</dbReference>
<feature type="domain" description="Calcineurin-like phosphoesterase" evidence="1">
    <location>
        <begin position="112"/>
        <end position="299"/>
    </location>
</feature>
<sequence length="401" mass="45394">MVSKMTNLLSTLHLNLLTLLSNLFSHLTSLFFSLLSLTHALLIVLGFTRPNQWEPPTFLDSLLYSPLLHLTTNLYQTLLFLRGHPFHPPPHHSRIRVVCLSDTHSLRPPSIPRGDLLIHAGDLSATGTFDDLQDQISWLSSLPFRHKVVVGGNHDCFLDRASSIHRTRGQKEKRKLDWKGVVWLQDELTTLEFEDREVGGKRKLNIFGRRWVRRCGGDDFAFQYDDERPPWEGRIPVETDVLVTHCPPVCLPLFLSSQMWEMLTREQKGHRDLLLGCPSLLAELWKVKPKLHVFGHVHHGAGVESVFFDECQAAYEGLVLRTAAVEMSMLKRWFDFQGLKYALSMLRYGLQSVLWKWIMAGPASNNGGVLVNAGVMKGNTGRLRKGRGTVKVVDLVIGGGK</sequence>
<dbReference type="RefSeq" id="XP_001909196.1">
    <property type="nucleotide sequence ID" value="XM_001909161.1"/>
</dbReference>
<evidence type="ECO:0000259" key="1">
    <source>
        <dbReference type="Pfam" id="PF00149"/>
    </source>
</evidence>
<dbReference type="Gene3D" id="3.60.21.10">
    <property type="match status" value="1"/>
</dbReference>
<evidence type="ECO:0000313" key="2">
    <source>
        <dbReference type="EMBL" id="CAP70328.1"/>
    </source>
</evidence>
<dbReference type="VEuPathDB" id="FungiDB:PODANS_3_4110"/>
<name>B2AZ48_PODAN</name>
<dbReference type="KEGG" id="pan:PODANSg6231"/>
<organism evidence="2">
    <name type="scientific">Podospora anserina (strain S / ATCC MYA-4624 / DSM 980 / FGSC 10383)</name>
    <name type="common">Pleurage anserina</name>
    <dbReference type="NCBI Taxonomy" id="515849"/>
    <lineage>
        <taxon>Eukaryota</taxon>
        <taxon>Fungi</taxon>
        <taxon>Dikarya</taxon>
        <taxon>Ascomycota</taxon>
        <taxon>Pezizomycotina</taxon>
        <taxon>Sordariomycetes</taxon>
        <taxon>Sordariomycetidae</taxon>
        <taxon>Sordariales</taxon>
        <taxon>Podosporaceae</taxon>
        <taxon>Podospora</taxon>
        <taxon>Podospora anserina</taxon>
    </lineage>
</organism>
<accession>B2AZ48</accession>
<dbReference type="GeneID" id="6193351"/>
<dbReference type="PANTHER" id="PTHR12905:SF18">
    <property type="entry name" value="ESTER HYDROLASE, PUTATIVE (AFU_ORTHOLOGUE AFUA_4G03130)-RELATED"/>
    <property type="match status" value="1"/>
</dbReference>
<dbReference type="InterPro" id="IPR004843">
    <property type="entry name" value="Calcineurin-like_PHP"/>
</dbReference>
<reference evidence="2" key="2">
    <citation type="submission" date="2008-07" db="EMBL/GenBank/DDBJ databases">
        <authorList>
            <person name="Genoscope - CEA"/>
        </authorList>
    </citation>
    <scope>NUCLEOTIDE SEQUENCE</scope>
    <source>
        <strain evidence="2">S mat+</strain>
    </source>
</reference>
<proteinExistence type="predicted"/>
<protein>
    <submittedName>
        <fullName evidence="2">Podospora anserina S mat+ genomic DNA chromosome 3, supercontig 2</fullName>
    </submittedName>
</protein>
<dbReference type="PANTHER" id="PTHR12905">
    <property type="entry name" value="METALLOPHOSPHOESTERASE"/>
    <property type="match status" value="1"/>
</dbReference>
<dbReference type="AlphaFoldDB" id="B2AZ48"/>
<dbReference type="Pfam" id="PF00149">
    <property type="entry name" value="Metallophos"/>
    <property type="match status" value="1"/>
</dbReference>
<gene>
    <name evidence="2" type="ORF">PODANS_3_4110</name>
</gene>
<dbReference type="OrthoDB" id="630188at2759"/>
<dbReference type="GO" id="GO:0016787">
    <property type="term" value="F:hydrolase activity"/>
    <property type="evidence" value="ECO:0007669"/>
    <property type="project" value="InterPro"/>
</dbReference>
<dbReference type="SUPFAM" id="SSF56300">
    <property type="entry name" value="Metallo-dependent phosphatases"/>
    <property type="match status" value="1"/>
</dbReference>
<dbReference type="EMBL" id="CU638743">
    <property type="protein sequence ID" value="CAP70328.1"/>
    <property type="molecule type" value="Genomic_DNA"/>
</dbReference>